<name>A0A6L4WWD2_9BACT</name>
<dbReference type="Proteomes" id="UP000461010">
    <property type="component" value="Unassembled WGS sequence"/>
</dbReference>
<comment type="caution">
    <text evidence="3">The sequence shown here is derived from an EMBL/GenBank/DDBJ whole genome shotgun (WGS) entry which is preliminary data.</text>
</comment>
<feature type="region of interest" description="Disordered" evidence="1">
    <location>
        <begin position="48"/>
        <end position="70"/>
    </location>
</feature>
<accession>A0A6L4WWD2</accession>
<dbReference type="EMBL" id="WFKK01000003">
    <property type="protein sequence ID" value="KAB7890835.1"/>
    <property type="molecule type" value="Genomic_DNA"/>
</dbReference>
<evidence type="ECO:0000313" key="4">
    <source>
        <dbReference type="Proteomes" id="UP000461010"/>
    </source>
</evidence>
<protein>
    <submittedName>
        <fullName evidence="3">Uncharacterized protein</fullName>
    </submittedName>
</protein>
<evidence type="ECO:0000313" key="2">
    <source>
        <dbReference type="EMBL" id="KAB7890255.1"/>
    </source>
</evidence>
<dbReference type="RefSeq" id="WP_152190445.1">
    <property type="nucleotide sequence ID" value="NZ_WFKI01000005.1"/>
</dbReference>
<proteinExistence type="predicted"/>
<keyword evidence="4" id="KW-1185">Reference proteome</keyword>
<evidence type="ECO:0000313" key="5">
    <source>
        <dbReference type="Proteomes" id="UP000472839"/>
    </source>
</evidence>
<evidence type="ECO:0000313" key="3">
    <source>
        <dbReference type="EMBL" id="KAB7890835.1"/>
    </source>
</evidence>
<dbReference type="Proteomes" id="UP000472839">
    <property type="component" value="Unassembled WGS sequence"/>
</dbReference>
<gene>
    <name evidence="2" type="ORF">GBG18_09235</name>
    <name evidence="3" type="ORF">GBG19_02135</name>
</gene>
<dbReference type="AlphaFoldDB" id="A0A6L4WWD2"/>
<sequence>MIVSDVNSKDFIGKDEIKIVKKEIKTPQANLAPKIKVEKKEEKKEAAVSPSLLNKTITPQNDKEEEWESF</sequence>
<dbReference type="EMBL" id="WFKJ01000026">
    <property type="protein sequence ID" value="KAB7890255.1"/>
    <property type="molecule type" value="Genomic_DNA"/>
</dbReference>
<evidence type="ECO:0000256" key="1">
    <source>
        <dbReference type="SAM" id="MobiDB-lite"/>
    </source>
</evidence>
<organism evidence="3 5">
    <name type="scientific">Poseidonibacter ostreae</name>
    <dbReference type="NCBI Taxonomy" id="2654171"/>
    <lineage>
        <taxon>Bacteria</taxon>
        <taxon>Pseudomonadati</taxon>
        <taxon>Campylobacterota</taxon>
        <taxon>Epsilonproteobacteria</taxon>
        <taxon>Campylobacterales</taxon>
        <taxon>Arcobacteraceae</taxon>
        <taxon>Poseidonibacter</taxon>
    </lineage>
</organism>
<feature type="compositionally biased region" description="Polar residues" evidence="1">
    <location>
        <begin position="51"/>
        <end position="60"/>
    </location>
</feature>
<reference evidence="4 5" key="1">
    <citation type="submission" date="2019-10" db="EMBL/GenBank/DDBJ databases">
        <title>Poseidonibacter ostreae sp. nov., isolated from the gut of the Ostrea denselamellosa.</title>
        <authorList>
            <person name="Choi A."/>
        </authorList>
    </citation>
    <scope>NUCLEOTIDE SEQUENCE [LARGE SCALE GENOMIC DNA]</scope>
    <source>
        <strain evidence="3 5">SJOD-M-33</strain>
        <strain evidence="2 4">SJOD-M-5</strain>
    </source>
</reference>